<sequence length="192" mass="20777">MSDTPLLRDYREAVSFCDLPFVALDQLGQILPHSTSTSSLLDAPEFHFSISPAISAVNTFLFAGNSSPSTSVNTTSTPIIALQPRPTASIAFPGTAQIRFVSDQLLSSPLASSDAIEELCRSGCRLRRIIFFIEEASSSDWDYEPAKMELSDIRKRRGRRAPTLLFSRRPKAGSKSALVGGALAIRVCLGLA</sequence>
<keyword evidence="2" id="KW-1185">Reference proteome</keyword>
<comment type="caution">
    <text evidence="1">The sequence shown here is derived from an EMBL/GenBank/DDBJ whole genome shotgun (WGS) entry which is preliminary data.</text>
</comment>
<organism evidence="1 2">
    <name type="scientific">Eucalyptus globulus</name>
    <name type="common">Tasmanian blue gum</name>
    <dbReference type="NCBI Taxonomy" id="34317"/>
    <lineage>
        <taxon>Eukaryota</taxon>
        <taxon>Viridiplantae</taxon>
        <taxon>Streptophyta</taxon>
        <taxon>Embryophyta</taxon>
        <taxon>Tracheophyta</taxon>
        <taxon>Spermatophyta</taxon>
        <taxon>Magnoliopsida</taxon>
        <taxon>eudicotyledons</taxon>
        <taxon>Gunneridae</taxon>
        <taxon>Pentapetalae</taxon>
        <taxon>rosids</taxon>
        <taxon>malvids</taxon>
        <taxon>Myrtales</taxon>
        <taxon>Myrtaceae</taxon>
        <taxon>Myrtoideae</taxon>
        <taxon>Eucalypteae</taxon>
        <taxon>Eucalyptus</taxon>
    </lineage>
</organism>
<proteinExistence type="predicted"/>
<evidence type="ECO:0000313" key="1">
    <source>
        <dbReference type="EMBL" id="KAL3727822.1"/>
    </source>
</evidence>
<name>A0ABD3JR15_EUCGL</name>
<dbReference type="EMBL" id="JBJKBG010000008">
    <property type="protein sequence ID" value="KAL3727822.1"/>
    <property type="molecule type" value="Genomic_DNA"/>
</dbReference>
<dbReference type="Proteomes" id="UP001634007">
    <property type="component" value="Unassembled WGS sequence"/>
</dbReference>
<accession>A0ABD3JR15</accession>
<dbReference type="AlphaFoldDB" id="A0ABD3JR15"/>
<gene>
    <name evidence="1" type="ORF">ACJRO7_032550</name>
</gene>
<protein>
    <submittedName>
        <fullName evidence="1">Uncharacterized protein</fullName>
    </submittedName>
</protein>
<reference evidence="1 2" key="1">
    <citation type="submission" date="2024-11" db="EMBL/GenBank/DDBJ databases">
        <title>Chromosome-level genome assembly of Eucalyptus globulus Labill. provides insights into its genome evolution.</title>
        <authorList>
            <person name="Li X."/>
        </authorList>
    </citation>
    <scope>NUCLEOTIDE SEQUENCE [LARGE SCALE GENOMIC DNA]</scope>
    <source>
        <strain evidence="1">CL2024</strain>
        <tissue evidence="1">Fresh tender leaves</tissue>
    </source>
</reference>
<evidence type="ECO:0000313" key="2">
    <source>
        <dbReference type="Proteomes" id="UP001634007"/>
    </source>
</evidence>